<sequence length="73" mass="7731">MTRFRLAVLAMIATAASFGFVLAAPVALANPPGPGDPCTVWHATTQDANGQTMWCNHMMTGTHGLVWQYGGPD</sequence>
<proteinExistence type="predicted"/>
<gene>
    <name evidence="2" type="ORF">BST12_19895</name>
</gene>
<name>A0A1W9ZKM2_MYCAN</name>
<protein>
    <recommendedName>
        <fullName evidence="4">Secreted protein</fullName>
    </recommendedName>
</protein>
<reference evidence="2 3" key="1">
    <citation type="submission" date="2017-02" db="EMBL/GenBank/DDBJ databases">
        <title>The new phylogeny of genus Mycobacterium.</title>
        <authorList>
            <person name="Tortoli E."/>
            <person name="Trovato A."/>
            <person name="Cirillo D.M."/>
        </authorList>
    </citation>
    <scope>NUCLEOTIDE SEQUENCE [LARGE SCALE GENOMIC DNA]</scope>
    <source>
        <strain evidence="2 3">DSM 45057</strain>
    </source>
</reference>
<feature type="chain" id="PRO_5039507521" description="Secreted protein" evidence="1">
    <location>
        <begin position="24"/>
        <end position="73"/>
    </location>
</feature>
<keyword evidence="1" id="KW-0732">Signal</keyword>
<dbReference type="EMBL" id="MVHE01000040">
    <property type="protein sequence ID" value="ORA17253.1"/>
    <property type="molecule type" value="Genomic_DNA"/>
</dbReference>
<dbReference type="AlphaFoldDB" id="A0A1W9ZKM2"/>
<dbReference type="OrthoDB" id="4571800at2"/>
<evidence type="ECO:0000313" key="2">
    <source>
        <dbReference type="EMBL" id="ORA17253.1"/>
    </source>
</evidence>
<dbReference type="RefSeq" id="WP_083114839.1">
    <property type="nucleotide sequence ID" value="NZ_JACKTS010000023.1"/>
</dbReference>
<evidence type="ECO:0008006" key="4">
    <source>
        <dbReference type="Google" id="ProtNLM"/>
    </source>
</evidence>
<evidence type="ECO:0000256" key="1">
    <source>
        <dbReference type="SAM" id="SignalP"/>
    </source>
</evidence>
<organism evidence="2 3">
    <name type="scientific">Mycobacterium angelicum</name>
    <dbReference type="NCBI Taxonomy" id="470074"/>
    <lineage>
        <taxon>Bacteria</taxon>
        <taxon>Bacillati</taxon>
        <taxon>Actinomycetota</taxon>
        <taxon>Actinomycetes</taxon>
        <taxon>Mycobacteriales</taxon>
        <taxon>Mycobacteriaceae</taxon>
        <taxon>Mycobacterium</taxon>
    </lineage>
</organism>
<accession>A0A1W9ZKM2</accession>
<keyword evidence="3" id="KW-1185">Reference proteome</keyword>
<evidence type="ECO:0000313" key="3">
    <source>
        <dbReference type="Proteomes" id="UP000192284"/>
    </source>
</evidence>
<comment type="caution">
    <text evidence="2">The sequence shown here is derived from an EMBL/GenBank/DDBJ whole genome shotgun (WGS) entry which is preliminary data.</text>
</comment>
<dbReference type="Proteomes" id="UP000192284">
    <property type="component" value="Unassembled WGS sequence"/>
</dbReference>
<feature type="signal peptide" evidence="1">
    <location>
        <begin position="1"/>
        <end position="23"/>
    </location>
</feature>